<comment type="similarity">
    <text evidence="1">Belongs to the NmrA-type oxidoreductase family.</text>
</comment>
<gene>
    <name evidence="4" type="ORF">DL764_001328</name>
</gene>
<reference evidence="4 5" key="1">
    <citation type="submission" date="2018-06" db="EMBL/GenBank/DDBJ databases">
        <title>Complete Genomes of Monosporascus.</title>
        <authorList>
            <person name="Robinson A.J."/>
            <person name="Natvig D.O."/>
        </authorList>
    </citation>
    <scope>NUCLEOTIDE SEQUENCE [LARGE SCALE GENOMIC DNA]</scope>
    <source>
        <strain evidence="4 5">CBS 110550</strain>
    </source>
</reference>
<organism evidence="4 5">
    <name type="scientific">Monosporascus ibericus</name>
    <dbReference type="NCBI Taxonomy" id="155417"/>
    <lineage>
        <taxon>Eukaryota</taxon>
        <taxon>Fungi</taxon>
        <taxon>Dikarya</taxon>
        <taxon>Ascomycota</taxon>
        <taxon>Pezizomycotina</taxon>
        <taxon>Sordariomycetes</taxon>
        <taxon>Xylariomycetidae</taxon>
        <taxon>Xylariales</taxon>
        <taxon>Xylariales incertae sedis</taxon>
        <taxon>Monosporascus</taxon>
    </lineage>
</organism>
<name>A0A4Q4TTG5_9PEZI</name>
<evidence type="ECO:0000313" key="4">
    <source>
        <dbReference type="EMBL" id="RYP09387.1"/>
    </source>
</evidence>
<keyword evidence="2" id="KW-0521">NADP</keyword>
<proteinExistence type="inferred from homology"/>
<dbReference type="Gene3D" id="3.90.25.10">
    <property type="entry name" value="UDP-galactose 4-epimerase, domain 1"/>
    <property type="match status" value="1"/>
</dbReference>
<protein>
    <recommendedName>
        <fullName evidence="3">NmrA-like domain-containing protein</fullName>
    </recommendedName>
</protein>
<evidence type="ECO:0000256" key="1">
    <source>
        <dbReference type="ARBA" id="ARBA00006328"/>
    </source>
</evidence>
<evidence type="ECO:0000259" key="3">
    <source>
        <dbReference type="Pfam" id="PF05368"/>
    </source>
</evidence>
<dbReference type="InterPro" id="IPR051164">
    <property type="entry name" value="NmrA-like_oxidored"/>
</dbReference>
<dbReference type="AlphaFoldDB" id="A0A4Q4TTG5"/>
<keyword evidence="5" id="KW-1185">Reference proteome</keyword>
<dbReference type="Gene3D" id="3.40.50.720">
    <property type="entry name" value="NAD(P)-binding Rossmann-like Domain"/>
    <property type="match status" value="2"/>
</dbReference>
<sequence>MAAYLVMGATSHQGGATARFFLEAGAKIHPLTRDPLSESAHQLEDQGASIFKIRDFKDLGAIREAAKGFKGIFLNLARSGRGKFAASGLLDPDRFNGEEIDLGFENLTAEETRAILSKVAGRNIKARRRNPE</sequence>
<feature type="domain" description="NmrA-like" evidence="3">
    <location>
        <begin position="5"/>
        <end position="77"/>
    </location>
</feature>
<dbReference type="InterPro" id="IPR008030">
    <property type="entry name" value="NmrA-like"/>
</dbReference>
<evidence type="ECO:0000313" key="5">
    <source>
        <dbReference type="Proteomes" id="UP000293360"/>
    </source>
</evidence>
<dbReference type="PANTHER" id="PTHR42748">
    <property type="entry name" value="NITROGEN METABOLITE REPRESSION PROTEIN NMRA FAMILY MEMBER"/>
    <property type="match status" value="1"/>
</dbReference>
<accession>A0A4Q4TTG5</accession>
<dbReference type="OrthoDB" id="419598at2759"/>
<dbReference type="STRING" id="155417.A0A4Q4TTG5"/>
<dbReference type="Proteomes" id="UP000293360">
    <property type="component" value="Unassembled WGS sequence"/>
</dbReference>
<dbReference type="InterPro" id="IPR036291">
    <property type="entry name" value="NAD(P)-bd_dom_sf"/>
</dbReference>
<comment type="caution">
    <text evidence="4">The sequence shown here is derived from an EMBL/GenBank/DDBJ whole genome shotgun (WGS) entry which is preliminary data.</text>
</comment>
<dbReference type="EMBL" id="QJNU01000039">
    <property type="protein sequence ID" value="RYP09387.1"/>
    <property type="molecule type" value="Genomic_DNA"/>
</dbReference>
<evidence type="ECO:0000256" key="2">
    <source>
        <dbReference type="ARBA" id="ARBA00022857"/>
    </source>
</evidence>
<dbReference type="PANTHER" id="PTHR42748:SF7">
    <property type="entry name" value="NMRA LIKE REDOX SENSOR 1-RELATED"/>
    <property type="match status" value="1"/>
</dbReference>
<dbReference type="SUPFAM" id="SSF51735">
    <property type="entry name" value="NAD(P)-binding Rossmann-fold domains"/>
    <property type="match status" value="2"/>
</dbReference>
<dbReference type="Pfam" id="PF05368">
    <property type="entry name" value="NmrA"/>
    <property type="match status" value="1"/>
</dbReference>